<reference evidence="2 3" key="1">
    <citation type="submission" date="2014-09" db="EMBL/GenBank/DDBJ databases">
        <title>Complete genome sequence of Endomicrobium proavitum.</title>
        <authorList>
            <person name="Zheng H."/>
        </authorList>
    </citation>
    <scope>NUCLEOTIDE SEQUENCE [LARGE SCALE GENOMIC DNA]</scope>
    <source>
        <strain evidence="2 3">Rsa215</strain>
    </source>
</reference>
<dbReference type="STRING" id="1408281.Epro_0250"/>
<keyword evidence="1" id="KW-0732">Signal</keyword>
<proteinExistence type="predicted"/>
<evidence type="ECO:0000313" key="3">
    <source>
        <dbReference type="Proteomes" id="UP000035337"/>
    </source>
</evidence>
<dbReference type="Gene3D" id="3.40.50.10610">
    <property type="entry name" value="ABC-type transport auxiliary lipoprotein component"/>
    <property type="match status" value="1"/>
</dbReference>
<dbReference type="RefSeq" id="WP_052569849.1">
    <property type="nucleotide sequence ID" value="NZ_CP009498.1"/>
</dbReference>
<keyword evidence="3" id="KW-1185">Reference proteome</keyword>
<dbReference type="KEGG" id="epo:Epro_0250"/>
<feature type="chain" id="PRO_5005185966" description="Lipoprotein" evidence="1">
    <location>
        <begin position="19"/>
        <end position="202"/>
    </location>
</feature>
<evidence type="ECO:0000256" key="1">
    <source>
        <dbReference type="SAM" id="SignalP"/>
    </source>
</evidence>
<protein>
    <recommendedName>
        <fullName evidence="4">Lipoprotein</fullName>
    </recommendedName>
</protein>
<feature type="signal peptide" evidence="1">
    <location>
        <begin position="1"/>
        <end position="18"/>
    </location>
</feature>
<dbReference type="PROSITE" id="PS51257">
    <property type="entry name" value="PROKAR_LIPOPROTEIN"/>
    <property type="match status" value="1"/>
</dbReference>
<accession>A0A0G3WJF9</accession>
<evidence type="ECO:0000313" key="2">
    <source>
        <dbReference type="EMBL" id="AKL97629.1"/>
    </source>
</evidence>
<evidence type="ECO:0008006" key="4">
    <source>
        <dbReference type="Google" id="ProtNLM"/>
    </source>
</evidence>
<organism evidence="2 3">
    <name type="scientific">Endomicrobium proavitum</name>
    <dbReference type="NCBI Taxonomy" id="1408281"/>
    <lineage>
        <taxon>Bacteria</taxon>
        <taxon>Pseudomonadati</taxon>
        <taxon>Elusimicrobiota</taxon>
        <taxon>Endomicrobiia</taxon>
        <taxon>Endomicrobiales</taxon>
        <taxon>Endomicrobiaceae</taxon>
        <taxon>Endomicrobium</taxon>
    </lineage>
</organism>
<name>A0A0G3WJF9_9BACT</name>
<dbReference type="AlphaFoldDB" id="A0A0G3WJF9"/>
<dbReference type="Proteomes" id="UP000035337">
    <property type="component" value="Chromosome"/>
</dbReference>
<dbReference type="OrthoDB" id="9807521at2"/>
<sequence length="202" mass="21545">MKKLSLAAVFFIFLSACAANRAVVKSDYNFSAVKVISVGNFTADAAYPSSGNAVKNSVMKYLLAMGYTVVANNKTKADAVVSGSVTTYLPNKKYLVRMPDYEKINNHHGQTVIYGGADIMEVGGSNVYDLGTAFGLGEDNRVIASNATVGISAYMTDAETGEVVWSDSYTYEGLDLSSALDGAVKYILKTIPKVSIQQEGSK</sequence>
<dbReference type="EMBL" id="CP009498">
    <property type="protein sequence ID" value="AKL97629.1"/>
    <property type="molecule type" value="Genomic_DNA"/>
</dbReference>
<gene>
    <name evidence="2" type="ORF">Epro_0250</name>
</gene>